<dbReference type="EMBL" id="BSRX01000016">
    <property type="protein sequence ID" value="GLW55076.1"/>
    <property type="molecule type" value="Genomic_DNA"/>
</dbReference>
<evidence type="ECO:0000313" key="2">
    <source>
        <dbReference type="EMBL" id="GLW55076.1"/>
    </source>
</evidence>
<evidence type="ECO:0000256" key="1">
    <source>
        <dbReference type="SAM" id="MobiDB-lite"/>
    </source>
</evidence>
<name>A0A9W6UM48_9ACTN</name>
<protein>
    <submittedName>
        <fullName evidence="2">Uncharacterized protein</fullName>
    </submittedName>
</protein>
<dbReference type="AlphaFoldDB" id="A0A9W6UM48"/>
<evidence type="ECO:0000313" key="3">
    <source>
        <dbReference type="Proteomes" id="UP001165143"/>
    </source>
</evidence>
<feature type="region of interest" description="Disordered" evidence="1">
    <location>
        <begin position="1"/>
        <end position="20"/>
    </location>
</feature>
<organism evidence="2 3">
    <name type="scientific">Kitasatospora phosalacinea</name>
    <dbReference type="NCBI Taxonomy" id="2065"/>
    <lineage>
        <taxon>Bacteria</taxon>
        <taxon>Bacillati</taxon>
        <taxon>Actinomycetota</taxon>
        <taxon>Actinomycetes</taxon>
        <taxon>Kitasatosporales</taxon>
        <taxon>Streptomycetaceae</taxon>
        <taxon>Kitasatospora</taxon>
    </lineage>
</organism>
<comment type="caution">
    <text evidence="2">The sequence shown here is derived from an EMBL/GenBank/DDBJ whole genome shotgun (WGS) entry which is preliminary data.</text>
</comment>
<sequence>MEAPVERAQDGGLPRAGLPGARTPAAVAAGVERVAQGVEVREGDLLGEPGQQAAQAPLVPVADGFGKGCRQ</sequence>
<proteinExistence type="predicted"/>
<accession>A0A9W6UM48</accession>
<dbReference type="Proteomes" id="UP001165143">
    <property type="component" value="Unassembled WGS sequence"/>
</dbReference>
<gene>
    <name evidence="2" type="ORF">Kpho01_30870</name>
</gene>
<reference evidence="2" key="1">
    <citation type="submission" date="2023-02" db="EMBL/GenBank/DDBJ databases">
        <title>Kitasatospora phosalacinea NBRC 14362.</title>
        <authorList>
            <person name="Ichikawa N."/>
            <person name="Sato H."/>
            <person name="Tonouchi N."/>
        </authorList>
    </citation>
    <scope>NUCLEOTIDE SEQUENCE</scope>
    <source>
        <strain evidence="2">NBRC 14362</strain>
    </source>
</reference>